<dbReference type="SMART" id="SM00066">
    <property type="entry name" value="GAL4"/>
    <property type="match status" value="1"/>
</dbReference>
<dbReference type="PROSITE" id="PS00463">
    <property type="entry name" value="ZN2_CY6_FUNGAL_1"/>
    <property type="match status" value="1"/>
</dbReference>
<evidence type="ECO:0000313" key="3">
    <source>
        <dbReference type="EMBL" id="KZV98330.1"/>
    </source>
</evidence>
<dbReference type="AlphaFoldDB" id="A0A165LU98"/>
<dbReference type="PROSITE" id="PS50048">
    <property type="entry name" value="ZN2_CY6_FUNGAL_2"/>
    <property type="match status" value="1"/>
</dbReference>
<keyword evidence="4" id="KW-1185">Reference proteome</keyword>
<dbReference type="Pfam" id="PF00172">
    <property type="entry name" value="Zn_clus"/>
    <property type="match status" value="1"/>
</dbReference>
<protein>
    <recommendedName>
        <fullName evidence="2">Zn(2)-C6 fungal-type domain-containing protein</fullName>
    </recommendedName>
</protein>
<feature type="domain" description="Zn(2)-C6 fungal-type" evidence="2">
    <location>
        <begin position="22"/>
        <end position="54"/>
    </location>
</feature>
<dbReference type="SUPFAM" id="SSF57701">
    <property type="entry name" value="Zn2/Cys6 DNA-binding domain"/>
    <property type="match status" value="1"/>
</dbReference>
<name>A0A165LU98_EXIGL</name>
<proteinExistence type="predicted"/>
<accession>A0A165LU98</accession>
<dbReference type="GO" id="GO:0008270">
    <property type="term" value="F:zinc ion binding"/>
    <property type="evidence" value="ECO:0007669"/>
    <property type="project" value="InterPro"/>
</dbReference>
<dbReference type="Proteomes" id="UP000077266">
    <property type="component" value="Unassembled WGS sequence"/>
</dbReference>
<dbReference type="InterPro" id="IPR036864">
    <property type="entry name" value="Zn2-C6_fun-type_DNA-bd_sf"/>
</dbReference>
<dbReference type="InterPro" id="IPR001138">
    <property type="entry name" value="Zn2Cys6_DnaBD"/>
</dbReference>
<dbReference type="OrthoDB" id="2123952at2759"/>
<dbReference type="EMBL" id="KV425920">
    <property type="protein sequence ID" value="KZV98330.1"/>
    <property type="molecule type" value="Genomic_DNA"/>
</dbReference>
<dbReference type="CDD" id="cd00067">
    <property type="entry name" value="GAL4"/>
    <property type="match status" value="1"/>
</dbReference>
<reference evidence="3 4" key="1">
    <citation type="journal article" date="2016" name="Mol. Biol. Evol.">
        <title>Comparative Genomics of Early-Diverging Mushroom-Forming Fungi Provides Insights into the Origins of Lignocellulose Decay Capabilities.</title>
        <authorList>
            <person name="Nagy L.G."/>
            <person name="Riley R."/>
            <person name="Tritt A."/>
            <person name="Adam C."/>
            <person name="Daum C."/>
            <person name="Floudas D."/>
            <person name="Sun H."/>
            <person name="Yadav J.S."/>
            <person name="Pangilinan J."/>
            <person name="Larsson K.H."/>
            <person name="Matsuura K."/>
            <person name="Barry K."/>
            <person name="Labutti K."/>
            <person name="Kuo R."/>
            <person name="Ohm R.A."/>
            <person name="Bhattacharya S.S."/>
            <person name="Shirouzu T."/>
            <person name="Yoshinaga Y."/>
            <person name="Martin F.M."/>
            <person name="Grigoriev I.V."/>
            <person name="Hibbett D.S."/>
        </authorList>
    </citation>
    <scope>NUCLEOTIDE SEQUENCE [LARGE SCALE GENOMIC DNA]</scope>
    <source>
        <strain evidence="3 4">HHB12029</strain>
    </source>
</reference>
<feature type="region of interest" description="Disordered" evidence="1">
    <location>
        <begin position="151"/>
        <end position="172"/>
    </location>
</feature>
<organism evidence="3 4">
    <name type="scientific">Exidia glandulosa HHB12029</name>
    <dbReference type="NCBI Taxonomy" id="1314781"/>
    <lineage>
        <taxon>Eukaryota</taxon>
        <taxon>Fungi</taxon>
        <taxon>Dikarya</taxon>
        <taxon>Basidiomycota</taxon>
        <taxon>Agaricomycotina</taxon>
        <taxon>Agaricomycetes</taxon>
        <taxon>Auriculariales</taxon>
        <taxon>Exidiaceae</taxon>
        <taxon>Exidia</taxon>
    </lineage>
</organism>
<evidence type="ECO:0000313" key="4">
    <source>
        <dbReference type="Proteomes" id="UP000077266"/>
    </source>
</evidence>
<evidence type="ECO:0000259" key="2">
    <source>
        <dbReference type="PROSITE" id="PS50048"/>
    </source>
</evidence>
<dbReference type="STRING" id="1314781.A0A165LU98"/>
<dbReference type="GO" id="GO:0000981">
    <property type="term" value="F:DNA-binding transcription factor activity, RNA polymerase II-specific"/>
    <property type="evidence" value="ECO:0007669"/>
    <property type="project" value="InterPro"/>
</dbReference>
<dbReference type="InParanoid" id="A0A165LU98"/>
<sequence length="259" mass="28079">MPSSPDSPTSSSKIIPLPRGEACLQCRRRKLKCDAAKPACSKCSGAGRGAECEYQDTRFLNTIQSLEEQVTSLQGRIRSHAGPCGVPKQLIRRQQPRRQRTEVTVRGCLYIGGAISSFVWLPTSYGPGSKQCTQPNRLCIPTLDLPYPRAAARTSAPGRGTSPDRNVRTPRSSIRRRMSIRTIGPAATRRSTYIRAQLCRPRRSRPRTSRVEFARACPSPGAPRDVGVYERSHGGRASACGWGVACCAGNGAGLVATGR</sequence>
<gene>
    <name evidence="3" type="ORF">EXIGLDRAFT_746669</name>
</gene>
<evidence type="ECO:0000256" key="1">
    <source>
        <dbReference type="SAM" id="MobiDB-lite"/>
    </source>
</evidence>
<dbReference type="Gene3D" id="4.10.240.10">
    <property type="entry name" value="Zn(2)-C6 fungal-type DNA-binding domain"/>
    <property type="match status" value="1"/>
</dbReference>